<sequence>MNQTQNPAVDWDYPAPHVFELTVSAADIDGLNHANNAEYVRWCERAAWSHSERLGLSLHDYKRLDRAMAIRHAEFDYLAAALEGDTLRVATWLTGTDNKLSLERRFQLVRAGDALTLMRGRWSLVCIQISSGRPRRLPAEFLAAYGAAVVATDAL</sequence>
<gene>
    <name evidence="2" type="ORF">FKG94_27430</name>
</gene>
<dbReference type="Gene3D" id="3.10.129.10">
    <property type="entry name" value="Hotdog Thioesterase"/>
    <property type="match status" value="1"/>
</dbReference>
<dbReference type="InterPro" id="IPR029069">
    <property type="entry name" value="HotDog_dom_sf"/>
</dbReference>
<dbReference type="SUPFAM" id="SSF54637">
    <property type="entry name" value="Thioesterase/thiol ester dehydrase-isomerase"/>
    <property type="match status" value="1"/>
</dbReference>
<protein>
    <submittedName>
        <fullName evidence="2">Acyl-CoA thioesterase</fullName>
    </submittedName>
</protein>
<reference evidence="2 3" key="1">
    <citation type="submission" date="2019-06" db="EMBL/GenBank/DDBJ databases">
        <title>Whole genome sequence for Cellvibrionaceae sp. R142.</title>
        <authorList>
            <person name="Wang G."/>
        </authorList>
    </citation>
    <scope>NUCLEOTIDE SEQUENCE [LARGE SCALE GENOMIC DNA]</scope>
    <source>
        <strain evidence="2 3">R142</strain>
    </source>
</reference>
<dbReference type="PANTHER" id="PTHR31793:SF37">
    <property type="entry name" value="ACYL-COA THIOESTER HYDROLASE YBGC"/>
    <property type="match status" value="1"/>
</dbReference>
<accession>A0A545SME5</accession>
<evidence type="ECO:0000256" key="1">
    <source>
        <dbReference type="ARBA" id="ARBA00022801"/>
    </source>
</evidence>
<keyword evidence="1" id="KW-0378">Hydrolase</keyword>
<dbReference type="Pfam" id="PF13279">
    <property type="entry name" value="4HBT_2"/>
    <property type="match status" value="1"/>
</dbReference>
<dbReference type="PANTHER" id="PTHR31793">
    <property type="entry name" value="4-HYDROXYBENZOYL-COA THIOESTERASE FAMILY MEMBER"/>
    <property type="match status" value="1"/>
</dbReference>
<comment type="caution">
    <text evidence="2">The sequence shown here is derived from an EMBL/GenBank/DDBJ whole genome shotgun (WGS) entry which is preliminary data.</text>
</comment>
<dbReference type="AlphaFoldDB" id="A0A545SME5"/>
<name>A0A545SME5_9GAMM</name>
<organism evidence="2 3">
    <name type="scientific">Exilibacterium tricleocarpae</name>
    <dbReference type="NCBI Taxonomy" id="2591008"/>
    <lineage>
        <taxon>Bacteria</taxon>
        <taxon>Pseudomonadati</taxon>
        <taxon>Pseudomonadota</taxon>
        <taxon>Gammaproteobacteria</taxon>
        <taxon>Cellvibrionales</taxon>
        <taxon>Cellvibrionaceae</taxon>
        <taxon>Exilibacterium</taxon>
    </lineage>
</organism>
<dbReference type="GO" id="GO:0047617">
    <property type="term" value="F:fatty acyl-CoA hydrolase activity"/>
    <property type="evidence" value="ECO:0007669"/>
    <property type="project" value="TreeGrafter"/>
</dbReference>
<dbReference type="RefSeq" id="WP_142930154.1">
    <property type="nucleotide sequence ID" value="NZ_ML660118.1"/>
</dbReference>
<proteinExistence type="predicted"/>
<dbReference type="CDD" id="cd00586">
    <property type="entry name" value="4HBT"/>
    <property type="match status" value="1"/>
</dbReference>
<keyword evidence="3" id="KW-1185">Reference proteome</keyword>
<dbReference type="EMBL" id="VHSG01000043">
    <property type="protein sequence ID" value="TQV66158.1"/>
    <property type="molecule type" value="Genomic_DNA"/>
</dbReference>
<dbReference type="OrthoDB" id="9801517at2"/>
<evidence type="ECO:0000313" key="2">
    <source>
        <dbReference type="EMBL" id="TQV66158.1"/>
    </source>
</evidence>
<evidence type="ECO:0000313" key="3">
    <source>
        <dbReference type="Proteomes" id="UP000319732"/>
    </source>
</evidence>
<dbReference type="Proteomes" id="UP000319732">
    <property type="component" value="Unassembled WGS sequence"/>
</dbReference>
<dbReference type="InterPro" id="IPR050563">
    <property type="entry name" value="4-hydroxybenzoyl-CoA_TE"/>
</dbReference>